<dbReference type="PANTHER" id="PTHR42776:SF27">
    <property type="entry name" value="DIPEPTIDYL PEPTIDASE FAMILY MEMBER 6"/>
    <property type="match status" value="1"/>
</dbReference>
<dbReference type="EMBL" id="JBHSKG010000010">
    <property type="protein sequence ID" value="MFC5140475.1"/>
    <property type="molecule type" value="Genomic_DNA"/>
</dbReference>
<feature type="domain" description="Peptidase S9 prolyl oligopeptidase catalytic" evidence="2">
    <location>
        <begin position="418"/>
        <end position="634"/>
    </location>
</feature>
<name>A0ABV9ZJK0_9PSEU</name>
<dbReference type="SUPFAM" id="SSF82171">
    <property type="entry name" value="DPP6 N-terminal domain-like"/>
    <property type="match status" value="1"/>
</dbReference>
<dbReference type="InterPro" id="IPR029058">
    <property type="entry name" value="AB_hydrolase_fold"/>
</dbReference>
<organism evidence="3 4">
    <name type="scientific">Actinomycetospora rhizophila</name>
    <dbReference type="NCBI Taxonomy" id="1416876"/>
    <lineage>
        <taxon>Bacteria</taxon>
        <taxon>Bacillati</taxon>
        <taxon>Actinomycetota</taxon>
        <taxon>Actinomycetes</taxon>
        <taxon>Pseudonocardiales</taxon>
        <taxon>Pseudonocardiaceae</taxon>
        <taxon>Actinomycetospora</taxon>
    </lineage>
</organism>
<evidence type="ECO:0000313" key="3">
    <source>
        <dbReference type="EMBL" id="MFC5140475.1"/>
    </source>
</evidence>
<dbReference type="SUPFAM" id="SSF53474">
    <property type="entry name" value="alpha/beta-Hydrolases"/>
    <property type="match status" value="1"/>
</dbReference>
<protein>
    <submittedName>
        <fullName evidence="3">S9 family peptidase</fullName>
    </submittedName>
</protein>
<dbReference type="PANTHER" id="PTHR42776">
    <property type="entry name" value="SERINE PEPTIDASE S9 FAMILY MEMBER"/>
    <property type="match status" value="1"/>
</dbReference>
<evidence type="ECO:0000313" key="4">
    <source>
        <dbReference type="Proteomes" id="UP001596175"/>
    </source>
</evidence>
<sequence>MTRTAPTGTRPRLRDVEEFFADPEFAHATVSPDGTRIAYLAPAYGRTQVWVRGVDEEHEQAVCVTHDARRGVKNYHWTDDARWLLYEQDTDGNEDWHLFRVDLTAPGEPAVDLTPLAPGSRVTGVQPLPSRPGHVLVWMNRRPMFFDAFRVEVATGETTLHHEQPRTGASYLVDREGRPVFLTELTEDGTHEFSAVDPETLASRLLRRVGGPEHPLGVYPQMATPDGTGLLLGLYQDSDDLRLVRVDRETGEETVVAAVEGRSVDTMGLHSALLPFVVAESARTGEVFAVRFVGDRPHIEVVDPAYADVVATLDGLAEGVLHSLSSDESERYWIASFVHDREPGVTWFHDRTTGESRLLFRMFSHLDPDELAPVTPVRFGARDGLPLHGFLTLPLGRPLEGLPLVLVVHGGPWAHDSWHYDPEAQFLANRGYAVLHVNFRGSTGYGRRHITAAIGELAGAMHDDLVDAARWAVAQGWADPGRIGIYGGSYGGYASLVGVTVTPDLFAAAVDYVGISDLANFMRTLPPFARPHLTNNWFRYVGDPDDPGQEADMLARSPITMVDRIRTPLLVAQGANDARVVQAESDNIVASLRRRGVPVEYLVAEDEGHGFANPENQFRLYRAIEHHFAQHLGGDRLDPRLRNH</sequence>
<comment type="caution">
    <text evidence="3">The sequence shown here is derived from an EMBL/GenBank/DDBJ whole genome shotgun (WGS) entry which is preliminary data.</text>
</comment>
<dbReference type="InterPro" id="IPR001375">
    <property type="entry name" value="Peptidase_S9_cat"/>
</dbReference>
<dbReference type="Pfam" id="PF00326">
    <property type="entry name" value="Peptidase_S9"/>
    <property type="match status" value="1"/>
</dbReference>
<keyword evidence="1" id="KW-0378">Hydrolase</keyword>
<dbReference type="RefSeq" id="WP_378022635.1">
    <property type="nucleotide sequence ID" value="NZ_JBHSKG010000010.1"/>
</dbReference>
<dbReference type="InterPro" id="IPR011042">
    <property type="entry name" value="6-blade_b-propeller_TolB-like"/>
</dbReference>
<keyword evidence="4" id="KW-1185">Reference proteome</keyword>
<evidence type="ECO:0000256" key="1">
    <source>
        <dbReference type="ARBA" id="ARBA00022801"/>
    </source>
</evidence>
<dbReference type="Gene3D" id="3.40.50.1820">
    <property type="entry name" value="alpha/beta hydrolase"/>
    <property type="match status" value="1"/>
</dbReference>
<proteinExistence type="predicted"/>
<gene>
    <name evidence="3" type="ORF">ACFPK1_19710</name>
</gene>
<dbReference type="Proteomes" id="UP001596175">
    <property type="component" value="Unassembled WGS sequence"/>
</dbReference>
<dbReference type="Gene3D" id="2.120.10.30">
    <property type="entry name" value="TolB, C-terminal domain"/>
    <property type="match status" value="1"/>
</dbReference>
<evidence type="ECO:0000259" key="2">
    <source>
        <dbReference type="Pfam" id="PF00326"/>
    </source>
</evidence>
<accession>A0ABV9ZJK0</accession>
<reference evidence="4" key="1">
    <citation type="journal article" date="2019" name="Int. J. Syst. Evol. Microbiol.">
        <title>The Global Catalogue of Microorganisms (GCM) 10K type strain sequencing project: providing services to taxonomists for standard genome sequencing and annotation.</title>
        <authorList>
            <consortium name="The Broad Institute Genomics Platform"/>
            <consortium name="The Broad Institute Genome Sequencing Center for Infectious Disease"/>
            <person name="Wu L."/>
            <person name="Ma J."/>
        </authorList>
    </citation>
    <scope>NUCLEOTIDE SEQUENCE [LARGE SCALE GENOMIC DNA]</scope>
    <source>
        <strain evidence="4">XZYJ18</strain>
    </source>
</reference>